<evidence type="ECO:0000313" key="3">
    <source>
        <dbReference type="Proteomes" id="UP000063781"/>
    </source>
</evidence>
<evidence type="ECO:0000259" key="1">
    <source>
        <dbReference type="PROSITE" id="PS50943"/>
    </source>
</evidence>
<dbReference type="CDD" id="cd00093">
    <property type="entry name" value="HTH_XRE"/>
    <property type="match status" value="1"/>
</dbReference>
<dbReference type="EMBL" id="CP013213">
    <property type="protein sequence ID" value="AMC92519.1"/>
    <property type="molecule type" value="Genomic_DNA"/>
</dbReference>
<keyword evidence="3" id="KW-1185">Reference proteome</keyword>
<dbReference type="SUPFAM" id="SSF47413">
    <property type="entry name" value="lambda repressor-like DNA-binding domains"/>
    <property type="match status" value="1"/>
</dbReference>
<dbReference type="InterPro" id="IPR010057">
    <property type="entry name" value="Transcription_activator_Rgg_C"/>
</dbReference>
<dbReference type="InterPro" id="IPR011990">
    <property type="entry name" value="TPR-like_helical_dom_sf"/>
</dbReference>
<dbReference type="KEGG" id="erl:AOC36_00465"/>
<name>A0A0X8GYF8_9FIRM</name>
<dbReference type="Gene3D" id="1.25.40.10">
    <property type="entry name" value="Tetratricopeptide repeat domain"/>
    <property type="match status" value="1"/>
</dbReference>
<dbReference type="PROSITE" id="PS50943">
    <property type="entry name" value="HTH_CROC1"/>
    <property type="match status" value="1"/>
</dbReference>
<dbReference type="STRING" id="1514105.AOC36_00465"/>
<organism evidence="2 3">
    <name type="scientific">Erysipelothrix larvae</name>
    <dbReference type="NCBI Taxonomy" id="1514105"/>
    <lineage>
        <taxon>Bacteria</taxon>
        <taxon>Bacillati</taxon>
        <taxon>Bacillota</taxon>
        <taxon>Erysipelotrichia</taxon>
        <taxon>Erysipelotrichales</taxon>
        <taxon>Erysipelotrichaceae</taxon>
        <taxon>Erysipelothrix</taxon>
    </lineage>
</organism>
<dbReference type="SMART" id="SM00530">
    <property type="entry name" value="HTH_XRE"/>
    <property type="match status" value="1"/>
</dbReference>
<feature type="domain" description="HTH cro/C1-type" evidence="1">
    <location>
        <begin position="8"/>
        <end position="61"/>
    </location>
</feature>
<accession>A0A0X8GYF8</accession>
<sequence>MKPFGPTFRVLRENKGYKLKEISQGIITIPTLSNFETGQSDIKLMNFIPLLNRINCTFDEFIYAYASDAIVDINKLMIEFVEANNKNYDKYKLLKLSDNFIMKYDRYHHEAYLHMSIVCEIYSVNAQRVDEKKRAILHDYLSSVEIWGRYEFFLFHCISQIFSKEELKQVRPFFLRSVEQFAYFPEINVHEIILNQALVCILQQDIDECETLMKAFYEKPISDFTQVGYLLFGQFIDGLILITKGDDTGIDKCNQLISQLAQFDQFLQVRNQLSYWIERATDFANHI</sequence>
<dbReference type="AlphaFoldDB" id="A0A0X8GYF8"/>
<dbReference type="GO" id="GO:0003677">
    <property type="term" value="F:DNA binding"/>
    <property type="evidence" value="ECO:0007669"/>
    <property type="project" value="InterPro"/>
</dbReference>
<dbReference type="InterPro" id="IPR010982">
    <property type="entry name" value="Lambda_DNA-bd_dom_sf"/>
</dbReference>
<evidence type="ECO:0000313" key="2">
    <source>
        <dbReference type="EMBL" id="AMC92519.1"/>
    </source>
</evidence>
<dbReference type="Pfam" id="PF21259">
    <property type="entry name" value="Rgg_C"/>
    <property type="match status" value="1"/>
</dbReference>
<gene>
    <name evidence="2" type="ORF">AOC36_00465</name>
</gene>
<dbReference type="InterPro" id="IPR053163">
    <property type="entry name" value="HTH-type_regulator_Rgg"/>
</dbReference>
<dbReference type="InterPro" id="IPR001387">
    <property type="entry name" value="Cro/C1-type_HTH"/>
</dbReference>
<dbReference type="NCBIfam" id="TIGR01716">
    <property type="entry name" value="RGG_Cterm"/>
    <property type="match status" value="1"/>
</dbReference>
<reference evidence="2 3" key="1">
    <citation type="submission" date="2015-10" db="EMBL/GenBank/DDBJ databases">
        <title>Erysipelothrix larvae sp. LV19 isolated from the larval gut of the rhinoceros beetle, Trypoxylus dichotomus.</title>
        <authorList>
            <person name="Lim S."/>
            <person name="Kim B.-C."/>
        </authorList>
    </citation>
    <scope>NUCLEOTIDE SEQUENCE [LARGE SCALE GENOMIC DNA]</scope>
    <source>
        <strain evidence="2 3">LV19</strain>
    </source>
</reference>
<proteinExistence type="predicted"/>
<dbReference type="PANTHER" id="PTHR37038">
    <property type="entry name" value="TRANSCRIPTIONAL REGULATOR-RELATED"/>
    <property type="match status" value="1"/>
</dbReference>
<dbReference type="OrthoDB" id="34624at2"/>
<dbReference type="RefSeq" id="WP_067629845.1">
    <property type="nucleotide sequence ID" value="NZ_CP013213.1"/>
</dbReference>
<dbReference type="Proteomes" id="UP000063781">
    <property type="component" value="Chromosome"/>
</dbReference>
<protein>
    <recommendedName>
        <fullName evidence="1">HTH cro/C1-type domain-containing protein</fullName>
    </recommendedName>
</protein>